<dbReference type="Gene3D" id="3.40.50.720">
    <property type="entry name" value="NAD(P)-binding Rossmann-like Domain"/>
    <property type="match status" value="2"/>
</dbReference>
<gene>
    <name evidence="3" type="ORF">BKA67DRAFT_522272</name>
</gene>
<organism evidence="3 4">
    <name type="scientific">Truncatella angustata</name>
    <dbReference type="NCBI Taxonomy" id="152316"/>
    <lineage>
        <taxon>Eukaryota</taxon>
        <taxon>Fungi</taxon>
        <taxon>Dikarya</taxon>
        <taxon>Ascomycota</taxon>
        <taxon>Pezizomycotina</taxon>
        <taxon>Sordariomycetes</taxon>
        <taxon>Xylariomycetidae</taxon>
        <taxon>Amphisphaeriales</taxon>
        <taxon>Sporocadaceae</taxon>
        <taxon>Truncatella</taxon>
    </lineage>
</organism>
<dbReference type="EMBL" id="JAGPXC010000007">
    <property type="protein sequence ID" value="KAH6649046.1"/>
    <property type="molecule type" value="Genomic_DNA"/>
</dbReference>
<keyword evidence="4" id="KW-1185">Reference proteome</keyword>
<comment type="similarity">
    <text evidence="2">Belongs to the NAD(P)-dependent epimerase/dehydratase family. Dihydroflavonol-4-reductase subfamily.</text>
</comment>
<evidence type="ECO:0000313" key="3">
    <source>
        <dbReference type="EMBL" id="KAH6649046.1"/>
    </source>
</evidence>
<dbReference type="SUPFAM" id="SSF51735">
    <property type="entry name" value="NAD(P)-binding Rossmann-fold domains"/>
    <property type="match status" value="1"/>
</dbReference>
<evidence type="ECO:0000256" key="2">
    <source>
        <dbReference type="ARBA" id="ARBA00023445"/>
    </source>
</evidence>
<keyword evidence="1" id="KW-0560">Oxidoreductase</keyword>
<dbReference type="GO" id="GO:0016616">
    <property type="term" value="F:oxidoreductase activity, acting on the CH-OH group of donors, NAD or NADP as acceptor"/>
    <property type="evidence" value="ECO:0007669"/>
    <property type="project" value="TreeGrafter"/>
</dbReference>
<sequence>MRIADRAIPSDSTVVVVGANGYMAVETCEKLLQAGYRVCGTVRDVERHRNWMHALFDENWPDRFELVQVQDFQDTDAFDNAFQGASGVIYPSMPMIFDADPVKVYEPMIKGVVNTLCKRQLPYELTNDMFNYEAIEKVQDGPVDASFERILAVYSAGRTLAELEFWKCVKANNPPFVANCVVPDGQFGRVIDTQNINLGARSSTRQLMHALQGQWDKIKLDIASVTDVQNSARLLVAAVALASIKNQRIFSYYINMTWNDMRRKIREMCPDRPELVTGDNRQKERRDTSHASKLIARAEDILRAVGQHGFVSEDDIICDFVTSVFT</sequence>
<comment type="caution">
    <text evidence="3">The sequence shown here is derived from an EMBL/GenBank/DDBJ whole genome shotgun (WGS) entry which is preliminary data.</text>
</comment>
<dbReference type="PANTHER" id="PTHR10366:SF562">
    <property type="entry name" value="ALDEHYDE REDUCTASE II (AFU_ORTHOLOGUE AFUA_1G11360)"/>
    <property type="match status" value="1"/>
</dbReference>
<dbReference type="Proteomes" id="UP000758603">
    <property type="component" value="Unassembled WGS sequence"/>
</dbReference>
<dbReference type="RefSeq" id="XP_045955553.1">
    <property type="nucleotide sequence ID" value="XM_046098359.1"/>
</dbReference>
<name>A0A9P8UFN0_9PEZI</name>
<dbReference type="InterPro" id="IPR036291">
    <property type="entry name" value="NAD(P)-bd_dom_sf"/>
</dbReference>
<accession>A0A9P8UFN0</accession>
<dbReference type="GeneID" id="70127251"/>
<dbReference type="InterPro" id="IPR050425">
    <property type="entry name" value="NAD(P)_dehydrat-like"/>
</dbReference>
<proteinExistence type="inferred from homology"/>
<reference evidence="3" key="1">
    <citation type="journal article" date="2021" name="Nat. Commun.">
        <title>Genetic determinants of endophytism in the Arabidopsis root mycobiome.</title>
        <authorList>
            <person name="Mesny F."/>
            <person name="Miyauchi S."/>
            <person name="Thiergart T."/>
            <person name="Pickel B."/>
            <person name="Atanasova L."/>
            <person name="Karlsson M."/>
            <person name="Huettel B."/>
            <person name="Barry K.W."/>
            <person name="Haridas S."/>
            <person name="Chen C."/>
            <person name="Bauer D."/>
            <person name="Andreopoulos W."/>
            <person name="Pangilinan J."/>
            <person name="LaButti K."/>
            <person name="Riley R."/>
            <person name="Lipzen A."/>
            <person name="Clum A."/>
            <person name="Drula E."/>
            <person name="Henrissat B."/>
            <person name="Kohler A."/>
            <person name="Grigoriev I.V."/>
            <person name="Martin F.M."/>
            <person name="Hacquard S."/>
        </authorList>
    </citation>
    <scope>NUCLEOTIDE SEQUENCE</scope>
    <source>
        <strain evidence="3">MPI-SDFR-AT-0073</strain>
    </source>
</reference>
<dbReference type="AlphaFoldDB" id="A0A9P8UFN0"/>
<evidence type="ECO:0000313" key="4">
    <source>
        <dbReference type="Proteomes" id="UP000758603"/>
    </source>
</evidence>
<evidence type="ECO:0000256" key="1">
    <source>
        <dbReference type="ARBA" id="ARBA00023002"/>
    </source>
</evidence>
<dbReference type="OrthoDB" id="2735536at2759"/>
<protein>
    <submittedName>
        <fullName evidence="3">Aldehyde reductase 2</fullName>
    </submittedName>
</protein>
<dbReference type="PANTHER" id="PTHR10366">
    <property type="entry name" value="NAD DEPENDENT EPIMERASE/DEHYDRATASE"/>
    <property type="match status" value="1"/>
</dbReference>